<reference evidence="2 3" key="1">
    <citation type="submission" date="2024-01" db="EMBL/GenBank/DDBJ databases">
        <title>A draft genome for a cacao thread blight-causing isolate of Paramarasmius palmivorus.</title>
        <authorList>
            <person name="Baruah I.K."/>
            <person name="Bukari Y."/>
            <person name="Amoako-Attah I."/>
            <person name="Meinhardt L.W."/>
            <person name="Bailey B.A."/>
            <person name="Cohen S.P."/>
        </authorList>
    </citation>
    <scope>NUCLEOTIDE SEQUENCE [LARGE SCALE GENOMIC DNA]</scope>
    <source>
        <strain evidence="2 3">GH-12</strain>
    </source>
</reference>
<proteinExistence type="predicted"/>
<evidence type="ECO:0000313" key="2">
    <source>
        <dbReference type="EMBL" id="KAK7053018.1"/>
    </source>
</evidence>
<evidence type="ECO:0000256" key="1">
    <source>
        <dbReference type="SAM" id="MobiDB-lite"/>
    </source>
</evidence>
<feature type="region of interest" description="Disordered" evidence="1">
    <location>
        <begin position="1"/>
        <end position="38"/>
    </location>
</feature>
<evidence type="ECO:0008006" key="4">
    <source>
        <dbReference type="Google" id="ProtNLM"/>
    </source>
</evidence>
<keyword evidence="3" id="KW-1185">Reference proteome</keyword>
<dbReference type="EMBL" id="JAYKXP010000011">
    <property type="protein sequence ID" value="KAK7053018.1"/>
    <property type="molecule type" value="Genomic_DNA"/>
</dbReference>
<protein>
    <recommendedName>
        <fullName evidence="4">BTB domain-containing protein</fullName>
    </recommendedName>
</protein>
<comment type="caution">
    <text evidence="2">The sequence shown here is derived from an EMBL/GenBank/DDBJ whole genome shotgun (WGS) entry which is preliminary data.</text>
</comment>
<accession>A0AAW0DL65</accession>
<gene>
    <name evidence="2" type="ORF">VNI00_004339</name>
</gene>
<organism evidence="2 3">
    <name type="scientific">Paramarasmius palmivorus</name>
    <dbReference type="NCBI Taxonomy" id="297713"/>
    <lineage>
        <taxon>Eukaryota</taxon>
        <taxon>Fungi</taxon>
        <taxon>Dikarya</taxon>
        <taxon>Basidiomycota</taxon>
        <taxon>Agaricomycotina</taxon>
        <taxon>Agaricomycetes</taxon>
        <taxon>Agaricomycetidae</taxon>
        <taxon>Agaricales</taxon>
        <taxon>Marasmiineae</taxon>
        <taxon>Marasmiaceae</taxon>
        <taxon>Paramarasmius</taxon>
    </lineage>
</organism>
<dbReference type="AlphaFoldDB" id="A0AAW0DL65"/>
<sequence length="292" mass="32004">MFQVASHPSSFPAHGYRDSGRRGSSHATSSSPAVQLPRNLSRPEFVEVSQRAIVAASPELANVPPEYIRRGLRKQANEMLAGLSSLAPSHVPSSLPRSHLPAFLTVPLRAPSSATTPSYPTHALAVSSSRNPEAQPMIVPVHSIVLAANCARFPELRTTPAHPHSPTAQLTVVPFALPSPGAFPILVNYMYQHRLDKVLKSLFPVPSGFMSSLSAHDVREWLNSRTILHQLSTYLCEHDEYSLQRLTAHATHVRDVWQDMVALGLNDPELWDTIDLAWEVILHALNLAAGSR</sequence>
<dbReference type="Proteomes" id="UP001383192">
    <property type="component" value="Unassembled WGS sequence"/>
</dbReference>
<name>A0AAW0DL65_9AGAR</name>
<evidence type="ECO:0000313" key="3">
    <source>
        <dbReference type="Proteomes" id="UP001383192"/>
    </source>
</evidence>